<feature type="non-terminal residue" evidence="1">
    <location>
        <position position="51"/>
    </location>
</feature>
<protein>
    <submittedName>
        <fullName evidence="1">Uncharacterized protein</fullName>
    </submittedName>
</protein>
<dbReference type="VEuPathDB" id="AmoebaDB:DICPUDRAFT_24118"/>
<dbReference type="InParanoid" id="F0ZEQ7"/>
<dbReference type="AlphaFoldDB" id="F0ZEQ7"/>
<dbReference type="OMA" id="QYYLEHY"/>
<feature type="non-terminal residue" evidence="1">
    <location>
        <position position="1"/>
    </location>
</feature>
<gene>
    <name evidence="1" type="ORF">DICPUDRAFT_24118</name>
</gene>
<evidence type="ECO:0000313" key="1">
    <source>
        <dbReference type="EMBL" id="EGC37570.1"/>
    </source>
</evidence>
<dbReference type="GeneID" id="10499550"/>
<organism evidence="1 2">
    <name type="scientific">Dictyostelium purpureum</name>
    <name type="common">Slime mold</name>
    <dbReference type="NCBI Taxonomy" id="5786"/>
    <lineage>
        <taxon>Eukaryota</taxon>
        <taxon>Amoebozoa</taxon>
        <taxon>Evosea</taxon>
        <taxon>Eumycetozoa</taxon>
        <taxon>Dictyostelia</taxon>
        <taxon>Dictyosteliales</taxon>
        <taxon>Dictyosteliaceae</taxon>
        <taxon>Dictyostelium</taxon>
    </lineage>
</organism>
<dbReference type="KEGG" id="dpp:DICPUDRAFT_24118"/>
<dbReference type="FunCoup" id="F0ZEQ7">
    <property type="interactions" value="936"/>
</dbReference>
<keyword evidence="2" id="KW-1185">Reference proteome</keyword>
<sequence length="51" mass="6147">INIIQDAALMSEQVYFVTVCHYYLEHHLLKEINDDKEEKGQISWETFKVNY</sequence>
<name>F0ZEQ7_DICPU</name>
<reference evidence="2" key="1">
    <citation type="journal article" date="2011" name="Genome Biol.">
        <title>Comparative genomics of the social amoebae Dictyostelium discoideum and Dictyostelium purpureum.</title>
        <authorList>
            <consortium name="US DOE Joint Genome Institute (JGI-PGF)"/>
            <person name="Sucgang R."/>
            <person name="Kuo A."/>
            <person name="Tian X."/>
            <person name="Salerno W."/>
            <person name="Parikh A."/>
            <person name="Feasley C.L."/>
            <person name="Dalin E."/>
            <person name="Tu H."/>
            <person name="Huang E."/>
            <person name="Barry K."/>
            <person name="Lindquist E."/>
            <person name="Shapiro H."/>
            <person name="Bruce D."/>
            <person name="Schmutz J."/>
            <person name="Salamov A."/>
            <person name="Fey P."/>
            <person name="Gaudet P."/>
            <person name="Anjard C."/>
            <person name="Babu M.M."/>
            <person name="Basu S."/>
            <person name="Bushmanova Y."/>
            <person name="van der Wel H."/>
            <person name="Katoh-Kurasawa M."/>
            <person name="Dinh C."/>
            <person name="Coutinho P.M."/>
            <person name="Saito T."/>
            <person name="Elias M."/>
            <person name="Schaap P."/>
            <person name="Kay R.R."/>
            <person name="Henrissat B."/>
            <person name="Eichinger L."/>
            <person name="Rivero F."/>
            <person name="Putnam N.H."/>
            <person name="West C.M."/>
            <person name="Loomis W.F."/>
            <person name="Chisholm R.L."/>
            <person name="Shaulsky G."/>
            <person name="Strassmann J.E."/>
            <person name="Queller D.C."/>
            <person name="Kuspa A."/>
            <person name="Grigoriev I.V."/>
        </authorList>
    </citation>
    <scope>NUCLEOTIDE SEQUENCE [LARGE SCALE GENOMIC DNA]</scope>
    <source>
        <strain evidence="2">QSDP1</strain>
    </source>
</reference>
<proteinExistence type="predicted"/>
<dbReference type="eggNOG" id="ENOG502RII5">
    <property type="taxonomic scope" value="Eukaryota"/>
</dbReference>
<dbReference type="OrthoDB" id="10356210at2759"/>
<dbReference type="RefSeq" id="XP_003285896.1">
    <property type="nucleotide sequence ID" value="XM_003285848.1"/>
</dbReference>
<dbReference type="Proteomes" id="UP000001064">
    <property type="component" value="Unassembled WGS sequence"/>
</dbReference>
<dbReference type="EMBL" id="GL870996">
    <property type="protein sequence ID" value="EGC37570.1"/>
    <property type="molecule type" value="Genomic_DNA"/>
</dbReference>
<evidence type="ECO:0000313" key="2">
    <source>
        <dbReference type="Proteomes" id="UP000001064"/>
    </source>
</evidence>
<accession>F0ZEQ7</accession>